<comment type="caution">
    <text evidence="2">The sequence shown here is derived from an EMBL/GenBank/DDBJ whole genome shotgun (WGS) entry which is preliminary data.</text>
</comment>
<evidence type="ECO:0000313" key="2">
    <source>
        <dbReference type="EMBL" id="KAK8153094.1"/>
    </source>
</evidence>
<keyword evidence="3" id="KW-1185">Reference proteome</keyword>
<dbReference type="EMBL" id="JBBWUH010000013">
    <property type="protein sequence ID" value="KAK8153094.1"/>
    <property type="molecule type" value="Genomic_DNA"/>
</dbReference>
<evidence type="ECO:0000256" key="1">
    <source>
        <dbReference type="SAM" id="Phobius"/>
    </source>
</evidence>
<sequence length="182" mass="20428">MGNGFWSLCVRVCLFVWVSVYFSLLLFLLRGYVLGSGICSSLPPSFVFWNCCASWWWWCLSAFYCSCCCCGGRACKAIYPSIHPSIDTSVRRSIRPHVSPRPIVMIVIVVVMPSPLPKRLSCRSLSLPSRLPTSPTPFLPFGLPSYLLFDDRYGKTGRRRKTDRQTNQSKPVVACSLVCSLA</sequence>
<reference evidence="2 3" key="1">
    <citation type="journal article" date="2022" name="G3 (Bethesda)">
        <title>Enemy or ally: a genomic approach to elucidate the lifestyle of Phyllosticta citrichinaensis.</title>
        <authorList>
            <person name="Buijs V.A."/>
            <person name="Groenewald J.Z."/>
            <person name="Haridas S."/>
            <person name="LaButti K.M."/>
            <person name="Lipzen A."/>
            <person name="Martin F.M."/>
            <person name="Barry K."/>
            <person name="Grigoriev I.V."/>
            <person name="Crous P.W."/>
            <person name="Seidl M.F."/>
        </authorList>
    </citation>
    <scope>NUCLEOTIDE SEQUENCE [LARGE SCALE GENOMIC DNA]</scope>
    <source>
        <strain evidence="2 3">CBS 129764</strain>
    </source>
</reference>
<organism evidence="2 3">
    <name type="scientific">Phyllosticta citrichinensis</name>
    <dbReference type="NCBI Taxonomy" id="1130410"/>
    <lineage>
        <taxon>Eukaryota</taxon>
        <taxon>Fungi</taxon>
        <taxon>Dikarya</taxon>
        <taxon>Ascomycota</taxon>
        <taxon>Pezizomycotina</taxon>
        <taxon>Dothideomycetes</taxon>
        <taxon>Dothideomycetes incertae sedis</taxon>
        <taxon>Botryosphaeriales</taxon>
        <taxon>Phyllostictaceae</taxon>
        <taxon>Phyllosticta</taxon>
    </lineage>
</organism>
<protein>
    <submittedName>
        <fullName evidence="2">Uncharacterized protein</fullName>
    </submittedName>
</protein>
<keyword evidence="1" id="KW-0472">Membrane</keyword>
<keyword evidence="1" id="KW-0812">Transmembrane</keyword>
<dbReference type="Proteomes" id="UP001456524">
    <property type="component" value="Unassembled WGS sequence"/>
</dbReference>
<evidence type="ECO:0000313" key="3">
    <source>
        <dbReference type="Proteomes" id="UP001456524"/>
    </source>
</evidence>
<proteinExistence type="predicted"/>
<keyword evidence="1" id="KW-1133">Transmembrane helix</keyword>
<gene>
    <name evidence="2" type="ORF">IWX90DRAFT_81025</name>
</gene>
<name>A0ABR1XFW0_9PEZI</name>
<accession>A0ABR1XFW0</accession>
<feature type="transmembrane region" description="Helical" evidence="1">
    <location>
        <begin position="12"/>
        <end position="35"/>
    </location>
</feature>
<feature type="transmembrane region" description="Helical" evidence="1">
    <location>
        <begin position="55"/>
        <end position="75"/>
    </location>
</feature>